<dbReference type="EMBL" id="BAABLD010000008">
    <property type="protein sequence ID" value="GAA5166146.1"/>
    <property type="molecule type" value="Genomic_DNA"/>
</dbReference>
<reference evidence="3" key="1">
    <citation type="journal article" date="2019" name="Int. J. Syst. Evol. Microbiol.">
        <title>The Global Catalogue of Microorganisms (GCM) 10K type strain sequencing project: providing services to taxonomists for standard genome sequencing and annotation.</title>
        <authorList>
            <consortium name="The Broad Institute Genomics Platform"/>
            <consortium name="The Broad Institute Genome Sequencing Center for Infectious Disease"/>
            <person name="Wu L."/>
            <person name="Ma J."/>
        </authorList>
    </citation>
    <scope>NUCLEOTIDE SEQUENCE [LARGE SCALE GENOMIC DNA]</scope>
    <source>
        <strain evidence="3">JCM 18715</strain>
    </source>
</reference>
<evidence type="ECO:0000256" key="1">
    <source>
        <dbReference type="SAM" id="SignalP"/>
    </source>
</evidence>
<keyword evidence="3" id="KW-1185">Reference proteome</keyword>
<proteinExistence type="predicted"/>
<organism evidence="2 3">
    <name type="scientific">Viridibacterium curvum</name>
    <dbReference type="NCBI Taxonomy" id="1101404"/>
    <lineage>
        <taxon>Bacteria</taxon>
        <taxon>Pseudomonadati</taxon>
        <taxon>Pseudomonadota</taxon>
        <taxon>Betaproteobacteria</taxon>
        <taxon>Rhodocyclales</taxon>
        <taxon>Rhodocyclaceae</taxon>
        <taxon>Viridibacterium</taxon>
    </lineage>
</organism>
<comment type="caution">
    <text evidence="2">The sequence shown here is derived from an EMBL/GenBank/DDBJ whole genome shotgun (WGS) entry which is preliminary data.</text>
</comment>
<accession>A0ABP9QRL2</accession>
<evidence type="ECO:0000313" key="2">
    <source>
        <dbReference type="EMBL" id="GAA5166146.1"/>
    </source>
</evidence>
<protein>
    <recommendedName>
        <fullName evidence="4">VCBS repeat-containing protein</fullName>
    </recommendedName>
</protein>
<gene>
    <name evidence="2" type="ORF">GCM10025770_22780</name>
</gene>
<feature type="signal peptide" evidence="1">
    <location>
        <begin position="1"/>
        <end position="39"/>
    </location>
</feature>
<evidence type="ECO:0000313" key="3">
    <source>
        <dbReference type="Proteomes" id="UP001500547"/>
    </source>
</evidence>
<evidence type="ECO:0008006" key="4">
    <source>
        <dbReference type="Google" id="ProtNLM"/>
    </source>
</evidence>
<dbReference type="RefSeq" id="WP_345533079.1">
    <property type="nucleotide sequence ID" value="NZ_BAABLD010000008.1"/>
</dbReference>
<name>A0ABP9QRL2_9RHOO</name>
<sequence>MNKSITQTWRNLRRYKAHWLYLLCMIGAIALAYSTAANAQDTPSPTPGFVSLGDGGRYERDALPRSPGWQGLFCDKKGCELRRARVRIALAEEENVLGELEPSEELLIDDSPLAVFNALNLATGPVTTHYQPDENHPTTQHRSLHKLGYWKLPGSDSLKLSWVKLADGSFRYHLGDGTTKQFLFRTDAEGHYGEDTTPIVHWVGDLDSDGRIDFIVSLPGSSCGYDYRLYMSSQAREGQLVGKAAHFTGSMPACGC</sequence>
<keyword evidence="1" id="KW-0732">Signal</keyword>
<feature type="chain" id="PRO_5045712659" description="VCBS repeat-containing protein" evidence="1">
    <location>
        <begin position="40"/>
        <end position="256"/>
    </location>
</feature>
<dbReference type="Proteomes" id="UP001500547">
    <property type="component" value="Unassembled WGS sequence"/>
</dbReference>